<dbReference type="Proteomes" id="UP001276840">
    <property type="component" value="Unassembled WGS sequence"/>
</dbReference>
<organism evidence="1 2">
    <name type="scientific">Mesorhizobium montanum</name>
    <dbReference type="NCBI Taxonomy" id="3072323"/>
    <lineage>
        <taxon>Bacteria</taxon>
        <taxon>Pseudomonadati</taxon>
        <taxon>Pseudomonadota</taxon>
        <taxon>Alphaproteobacteria</taxon>
        <taxon>Hyphomicrobiales</taxon>
        <taxon>Phyllobacteriaceae</taxon>
        <taxon>Mesorhizobium</taxon>
    </lineage>
</organism>
<proteinExistence type="predicted"/>
<evidence type="ECO:0000313" key="1">
    <source>
        <dbReference type="EMBL" id="MDX8528563.1"/>
    </source>
</evidence>
<gene>
    <name evidence="1" type="ORF">RFM68_29210</name>
</gene>
<sequence length="70" mass="7642">MGAERGIIGSITGSPFENEKTLDFGVMTGARPMIETMPLERAAEAVQKMRSDDAKFRIVLTMGDQSNAHQ</sequence>
<accession>A0ABU4ZT51</accession>
<evidence type="ECO:0008006" key="3">
    <source>
        <dbReference type="Google" id="ProtNLM"/>
    </source>
</evidence>
<dbReference type="Gene3D" id="3.40.50.720">
    <property type="entry name" value="NAD(P)-binding Rossmann-like Domain"/>
    <property type="match status" value="1"/>
</dbReference>
<dbReference type="RefSeq" id="WP_320236476.1">
    <property type="nucleotide sequence ID" value="NZ_JAVIJF010000028.1"/>
</dbReference>
<evidence type="ECO:0000313" key="2">
    <source>
        <dbReference type="Proteomes" id="UP001276840"/>
    </source>
</evidence>
<name>A0ABU4ZT51_9HYPH</name>
<comment type="caution">
    <text evidence="1">The sequence shown here is derived from an EMBL/GenBank/DDBJ whole genome shotgun (WGS) entry which is preliminary data.</text>
</comment>
<dbReference type="Gene3D" id="3.90.180.10">
    <property type="entry name" value="Medium-chain alcohol dehydrogenases, catalytic domain"/>
    <property type="match status" value="1"/>
</dbReference>
<dbReference type="EMBL" id="JAVIJF010000028">
    <property type="protein sequence ID" value="MDX8528563.1"/>
    <property type="molecule type" value="Genomic_DNA"/>
</dbReference>
<reference evidence="1 2" key="1">
    <citation type="submission" date="2023-08" db="EMBL/GenBank/DDBJ databases">
        <title>Implementing the SeqCode for naming new Mesorhizobium species isolated from Vachellia karroo root nodules.</title>
        <authorList>
            <person name="Van Lill M."/>
        </authorList>
    </citation>
    <scope>NUCLEOTIDE SEQUENCE [LARGE SCALE GENOMIC DNA]</scope>
    <source>
        <strain evidence="1 2">MSK 1335</strain>
    </source>
</reference>
<keyword evidence="2" id="KW-1185">Reference proteome</keyword>
<protein>
    <recommendedName>
        <fullName evidence="3">Alcohol dehydrogenase</fullName>
    </recommendedName>
</protein>